<reference evidence="2 3" key="1">
    <citation type="submission" date="2021-07" db="EMBL/GenBank/DDBJ databases">
        <title>Hymenobacter profundi sp. nov., isolated from deep-sea water.</title>
        <authorList>
            <person name="Kim M.K."/>
        </authorList>
    </citation>
    <scope>NUCLEOTIDE SEQUENCE [LARGE SCALE GENOMIC DNA]</scope>
    <source>
        <strain evidence="2 3">M2</strain>
    </source>
</reference>
<accession>A0ABS6WUA7</accession>
<protein>
    <submittedName>
        <fullName evidence="2">HlyD family efflux transporter periplasmic adaptor subunit</fullName>
    </submittedName>
</protein>
<comment type="caution">
    <text evidence="2">The sequence shown here is derived from an EMBL/GenBank/DDBJ whole genome shotgun (WGS) entry which is preliminary data.</text>
</comment>
<keyword evidence="1" id="KW-0732">Signal</keyword>
<organism evidence="2 3">
    <name type="scientific">Hymenobacter profundi</name>
    <dbReference type="NCBI Taxonomy" id="1982110"/>
    <lineage>
        <taxon>Bacteria</taxon>
        <taxon>Pseudomonadati</taxon>
        <taxon>Bacteroidota</taxon>
        <taxon>Cytophagia</taxon>
        <taxon>Cytophagales</taxon>
        <taxon>Hymenobacteraceae</taxon>
        <taxon>Hymenobacter</taxon>
    </lineage>
</organism>
<dbReference type="EMBL" id="JAHWGL010000002">
    <property type="protein sequence ID" value="MBW3127158.1"/>
    <property type="molecule type" value="Genomic_DNA"/>
</dbReference>
<dbReference type="Proteomes" id="UP000826188">
    <property type="component" value="Unassembled WGS sequence"/>
</dbReference>
<evidence type="ECO:0000313" key="2">
    <source>
        <dbReference type="EMBL" id="MBW3127158.1"/>
    </source>
</evidence>
<evidence type="ECO:0000256" key="1">
    <source>
        <dbReference type="SAM" id="SignalP"/>
    </source>
</evidence>
<name>A0ABS6WUA7_9BACT</name>
<dbReference type="RefSeq" id="WP_219156260.1">
    <property type="nucleotide sequence ID" value="NZ_JAHWGL010000002.1"/>
</dbReference>
<feature type="signal peptide" evidence="1">
    <location>
        <begin position="1"/>
        <end position="34"/>
    </location>
</feature>
<proteinExistence type="predicted"/>
<dbReference type="PANTHER" id="PTHR30469">
    <property type="entry name" value="MULTIDRUG RESISTANCE PROTEIN MDTA"/>
    <property type="match status" value="1"/>
</dbReference>
<keyword evidence="3" id="KW-1185">Reference proteome</keyword>
<sequence>MPITSLLALLSFPRVARLALGRAVLLALPALVLACHSGDPAEEAAGPPPRAQVKTVQALTQPLEEFVSFPATSIYPRKSAVTAPIAAYVTGVRVRIGDRVSAGQVLFTLETRERRALGGSITRIDPSLRDFGLQAVKAPASGVVSVLDQPQPGAFVPEGAPLCTVAESSQLVFQLSLPYEYHQLAAGQPTVTILLPDSTRLMGTVQAPLASVSTGQAEVYLVRPQNVTAVIPENLVVQVRLTKARHAAAQLLPASAVLSDETLDNYWVMKLVNDSTAVKVPVKLGTQTPEQMQILSPVFGANDRILSAGNYGLADTAKVKVVR</sequence>
<feature type="chain" id="PRO_5045525766" evidence="1">
    <location>
        <begin position="35"/>
        <end position="323"/>
    </location>
</feature>
<gene>
    <name evidence="2" type="ORF">KYK14_01215</name>
</gene>
<evidence type="ECO:0000313" key="3">
    <source>
        <dbReference type="Proteomes" id="UP000826188"/>
    </source>
</evidence>